<dbReference type="InterPro" id="IPR032675">
    <property type="entry name" value="LRR_dom_sf"/>
</dbReference>
<dbReference type="EMBL" id="KV722493">
    <property type="protein sequence ID" value="OCH87238.1"/>
    <property type="molecule type" value="Genomic_DNA"/>
</dbReference>
<proteinExistence type="predicted"/>
<gene>
    <name evidence="1" type="ORF">OBBRIDRAFT_889953</name>
</gene>
<name>A0A8E2DLU4_9APHY</name>
<accession>A0A8E2DLU4</accession>
<protein>
    <recommendedName>
        <fullName evidence="3">F-box domain-containing protein</fullName>
    </recommendedName>
</protein>
<dbReference type="AlphaFoldDB" id="A0A8E2DLU4"/>
<evidence type="ECO:0008006" key="3">
    <source>
        <dbReference type="Google" id="ProtNLM"/>
    </source>
</evidence>
<organism evidence="1 2">
    <name type="scientific">Obba rivulosa</name>
    <dbReference type="NCBI Taxonomy" id="1052685"/>
    <lineage>
        <taxon>Eukaryota</taxon>
        <taxon>Fungi</taxon>
        <taxon>Dikarya</taxon>
        <taxon>Basidiomycota</taxon>
        <taxon>Agaricomycotina</taxon>
        <taxon>Agaricomycetes</taxon>
        <taxon>Polyporales</taxon>
        <taxon>Gelatoporiaceae</taxon>
        <taxon>Obba</taxon>
    </lineage>
</organism>
<sequence length="524" mass="58301">MASRRVLHCYDVLTLIFNQLSVHHCVSASVTLAVTKQVLDMQKSLKRKALARAARVCKLWSEIALRVLWNELDSAGPLLNLFSTFTPAQPEVGRENALLGEVFPFEWARFCGHASHVRRLKLDYSDRDLFDGVRILASLVPHNGGLPLFPRLVQADFESISAEEFMALASIVPPTLPVLRLDFGQDFDSGRHWETLLSKGGPSAFLQSKLPLLQDLQLLLHNPSVLIPRESAIPFSNIRQINICSGFPIAPLECWAFFALMKNLEELHIDILNSREELFHIGGFPAIKRLFITTQSWESVDYALQSITSKHLKRVQISRYTVNSFHDGPSALKDTLATLCTKFGRSLRCIEINTPFRVTDAVDGGTVNLVSECLSPLLDLRDLESVHFGRTTRLESRADSAIHVQLSDDDLDTMAAAWPRLAELRLLLGRSAHISTIALTALAGRCPLLAMLELPMLDVFLTPSNPIPHSLQSLALADYVGAPTDFAAFLDAVFPDVILTRSDEQAETRARQPGWDARCAPFQP</sequence>
<evidence type="ECO:0000313" key="1">
    <source>
        <dbReference type="EMBL" id="OCH87238.1"/>
    </source>
</evidence>
<evidence type="ECO:0000313" key="2">
    <source>
        <dbReference type="Proteomes" id="UP000250043"/>
    </source>
</evidence>
<reference evidence="1 2" key="1">
    <citation type="submission" date="2016-07" db="EMBL/GenBank/DDBJ databases">
        <title>Draft genome of the white-rot fungus Obba rivulosa 3A-2.</title>
        <authorList>
            <consortium name="DOE Joint Genome Institute"/>
            <person name="Miettinen O."/>
            <person name="Riley R."/>
            <person name="Acob R."/>
            <person name="Barry K."/>
            <person name="Cullen D."/>
            <person name="De Vries R."/>
            <person name="Hainaut M."/>
            <person name="Hatakka A."/>
            <person name="Henrissat B."/>
            <person name="Hilden K."/>
            <person name="Kuo R."/>
            <person name="Labutti K."/>
            <person name="Lipzen A."/>
            <person name="Makela M.R."/>
            <person name="Sandor L."/>
            <person name="Spatafora J.W."/>
            <person name="Grigoriev I.V."/>
            <person name="Hibbett D.S."/>
        </authorList>
    </citation>
    <scope>NUCLEOTIDE SEQUENCE [LARGE SCALE GENOMIC DNA]</scope>
    <source>
        <strain evidence="1 2">3A-2</strain>
    </source>
</reference>
<dbReference type="Gene3D" id="3.80.10.10">
    <property type="entry name" value="Ribonuclease Inhibitor"/>
    <property type="match status" value="1"/>
</dbReference>
<dbReference type="OrthoDB" id="2801180at2759"/>
<dbReference type="Proteomes" id="UP000250043">
    <property type="component" value="Unassembled WGS sequence"/>
</dbReference>
<keyword evidence="2" id="KW-1185">Reference proteome</keyword>